<evidence type="ECO:0000313" key="6">
    <source>
        <dbReference type="Proteomes" id="UP001652628"/>
    </source>
</evidence>
<evidence type="ECO:0000256" key="4">
    <source>
        <dbReference type="SAM" id="MobiDB-lite"/>
    </source>
</evidence>
<evidence type="ECO:0000256" key="2">
    <source>
        <dbReference type="ARBA" id="ARBA00022833"/>
    </source>
</evidence>
<accession>A0ABM4TK94</accession>
<dbReference type="InterPro" id="IPR013083">
    <property type="entry name" value="Znf_RING/FYVE/PHD"/>
</dbReference>
<feature type="region of interest" description="Disordered" evidence="4">
    <location>
        <begin position="181"/>
        <end position="213"/>
    </location>
</feature>
<evidence type="ECO:0000259" key="5">
    <source>
        <dbReference type="PROSITE" id="PS50089"/>
    </source>
</evidence>
<reference evidence="6" key="1">
    <citation type="submission" date="2025-05" db="UniProtKB">
        <authorList>
            <consortium name="RefSeq"/>
        </authorList>
    </citation>
    <scope>NUCLEOTIDE SEQUENCE [LARGE SCALE GENOMIC DNA]</scope>
</reference>
<keyword evidence="1 3" id="KW-0479">Metal-binding</keyword>
<dbReference type="SUPFAM" id="SSF57850">
    <property type="entry name" value="RING/U-box"/>
    <property type="match status" value="1"/>
</dbReference>
<evidence type="ECO:0000256" key="1">
    <source>
        <dbReference type="ARBA" id="ARBA00022771"/>
    </source>
</evidence>
<keyword evidence="2" id="KW-0862">Zinc</keyword>
<dbReference type="Pfam" id="PF13639">
    <property type="entry name" value="zf-RING_2"/>
    <property type="match status" value="1"/>
</dbReference>
<feature type="compositionally biased region" description="Polar residues" evidence="4">
    <location>
        <begin position="63"/>
        <end position="107"/>
    </location>
</feature>
<reference evidence="7" key="2">
    <citation type="submission" date="2025-08" db="UniProtKB">
        <authorList>
            <consortium name="RefSeq"/>
        </authorList>
    </citation>
    <scope>IDENTIFICATION</scope>
</reference>
<feature type="domain" description="RING-type" evidence="5">
    <location>
        <begin position="21"/>
        <end position="61"/>
    </location>
</feature>
<name>A0ABM4TK94_DROSZ</name>
<evidence type="ECO:0000313" key="7">
    <source>
        <dbReference type="RefSeq" id="XP_070850391.1"/>
    </source>
</evidence>
<dbReference type="RefSeq" id="XP_070850391.1">
    <property type="nucleotide sequence ID" value="XM_070994290.1"/>
</dbReference>
<keyword evidence="1 3" id="KW-0863">Zinc-finger</keyword>
<dbReference type="Gene3D" id="3.30.40.10">
    <property type="entry name" value="Zinc/RING finger domain, C3HC4 (zinc finger)"/>
    <property type="match status" value="1"/>
</dbReference>
<dbReference type="PROSITE" id="PS50089">
    <property type="entry name" value="ZF_RING_2"/>
    <property type="match status" value="1"/>
</dbReference>
<dbReference type="GeneID" id="139352205"/>
<proteinExistence type="predicted"/>
<feature type="region of interest" description="Disordered" evidence="4">
    <location>
        <begin position="63"/>
        <end position="125"/>
    </location>
</feature>
<dbReference type="SMART" id="SM00184">
    <property type="entry name" value="RING"/>
    <property type="match status" value="1"/>
</dbReference>
<evidence type="ECO:0000256" key="3">
    <source>
        <dbReference type="PROSITE-ProRule" id="PRU00175"/>
    </source>
</evidence>
<dbReference type="Proteomes" id="UP001652628">
    <property type="component" value="Chromosome 2L"/>
</dbReference>
<dbReference type="InterPro" id="IPR001841">
    <property type="entry name" value="Znf_RING"/>
</dbReference>
<sequence>MSVRHSNENLVSLGDDDSVTCTLCNGVVFELDLMETACKHCFHKACLQNWLQDNNTCPTCSQPCSQSQTVSNQNSGMQNRMMTRSRSRNADNQNNIIVSQNGNSNPHQDNRQTNDSDVSEDPDQQSLANQMRAFQKSMLDNQKTFQVTTTDTITEKMTQMFSQLNRSTFVDNNTQHEFRNNSGQVGFQNNQGQNSQRVGNSPDVRSNRSDLSLDRPDRISNVISNWRIKFSGSADDIAVEDFIYRVLLYLFTGMFIGR</sequence>
<gene>
    <name evidence="7" type="primary">LOC139352205</name>
</gene>
<keyword evidence="6" id="KW-1185">Reference proteome</keyword>
<dbReference type="CDD" id="cd16448">
    <property type="entry name" value="RING-H2"/>
    <property type="match status" value="1"/>
</dbReference>
<protein>
    <submittedName>
        <fullName evidence="7">Polycomb group RING finger protein 3-like</fullName>
    </submittedName>
</protein>
<organism evidence="6 7">
    <name type="scientific">Drosophila suzukii</name>
    <name type="common">Spotted-wing drosophila fruit fly</name>
    <dbReference type="NCBI Taxonomy" id="28584"/>
    <lineage>
        <taxon>Eukaryota</taxon>
        <taxon>Metazoa</taxon>
        <taxon>Ecdysozoa</taxon>
        <taxon>Arthropoda</taxon>
        <taxon>Hexapoda</taxon>
        <taxon>Insecta</taxon>
        <taxon>Pterygota</taxon>
        <taxon>Neoptera</taxon>
        <taxon>Endopterygota</taxon>
        <taxon>Diptera</taxon>
        <taxon>Brachycera</taxon>
        <taxon>Muscomorpha</taxon>
        <taxon>Ephydroidea</taxon>
        <taxon>Drosophilidae</taxon>
        <taxon>Drosophila</taxon>
        <taxon>Sophophora</taxon>
    </lineage>
</organism>
<feature type="compositionally biased region" description="Low complexity" evidence="4">
    <location>
        <begin position="181"/>
        <end position="196"/>
    </location>
</feature>